<protein>
    <recommendedName>
        <fullName evidence="10">Transmembrane protein 188</fullName>
    </recommendedName>
</protein>
<keyword evidence="5 11" id="KW-0812">Transmembrane</keyword>
<keyword evidence="8 11" id="KW-0472">Membrane</keyword>
<dbReference type="GO" id="GO:0005737">
    <property type="term" value="C:cytoplasm"/>
    <property type="evidence" value="ECO:0007669"/>
    <property type="project" value="UniProtKB-SubCell"/>
</dbReference>
<dbReference type="VEuPathDB" id="FungiDB:AMAG_11174"/>
<keyword evidence="4" id="KW-0963">Cytoplasm</keyword>
<accession>A0A0L0SSV4</accession>
<evidence type="ECO:0000313" key="13">
    <source>
        <dbReference type="Proteomes" id="UP000054350"/>
    </source>
</evidence>
<dbReference type="OrthoDB" id="5599171at2759"/>
<evidence type="ECO:0000256" key="11">
    <source>
        <dbReference type="SAM" id="Phobius"/>
    </source>
</evidence>
<keyword evidence="7" id="KW-0443">Lipid metabolism</keyword>
<dbReference type="EMBL" id="GG745347">
    <property type="protein sequence ID" value="KNE65561.1"/>
    <property type="molecule type" value="Genomic_DNA"/>
</dbReference>
<evidence type="ECO:0000256" key="6">
    <source>
        <dbReference type="ARBA" id="ARBA00022989"/>
    </source>
</evidence>
<keyword evidence="9" id="KW-0539">Nucleus</keyword>
<keyword evidence="6 11" id="KW-1133">Transmembrane helix</keyword>
<gene>
    <name evidence="12" type="ORF">AMAG_11174</name>
</gene>
<evidence type="ECO:0000313" key="12">
    <source>
        <dbReference type="EMBL" id="KNE65561.1"/>
    </source>
</evidence>
<dbReference type="GO" id="GO:0019888">
    <property type="term" value="F:protein phosphatase regulator activity"/>
    <property type="evidence" value="ECO:0007669"/>
    <property type="project" value="InterPro"/>
</dbReference>
<feature type="transmembrane region" description="Helical" evidence="11">
    <location>
        <begin position="86"/>
        <end position="108"/>
    </location>
</feature>
<name>A0A0L0SSV4_ALLM3</name>
<evidence type="ECO:0000256" key="4">
    <source>
        <dbReference type="ARBA" id="ARBA00022490"/>
    </source>
</evidence>
<evidence type="ECO:0000256" key="8">
    <source>
        <dbReference type="ARBA" id="ARBA00023136"/>
    </source>
</evidence>
<dbReference type="AlphaFoldDB" id="A0A0L0SSV4"/>
<dbReference type="InterPro" id="IPR019168">
    <property type="entry name" value="NEP1-R1"/>
</dbReference>
<dbReference type="GO" id="GO:0031965">
    <property type="term" value="C:nuclear membrane"/>
    <property type="evidence" value="ECO:0007669"/>
    <property type="project" value="UniProtKB-SubCell"/>
</dbReference>
<dbReference type="Proteomes" id="UP000054350">
    <property type="component" value="Unassembled WGS sequence"/>
</dbReference>
<organism evidence="12 13">
    <name type="scientific">Allomyces macrogynus (strain ATCC 38327)</name>
    <name type="common">Allomyces javanicus var. macrogynus</name>
    <dbReference type="NCBI Taxonomy" id="578462"/>
    <lineage>
        <taxon>Eukaryota</taxon>
        <taxon>Fungi</taxon>
        <taxon>Fungi incertae sedis</taxon>
        <taxon>Blastocladiomycota</taxon>
        <taxon>Blastocladiomycetes</taxon>
        <taxon>Blastocladiales</taxon>
        <taxon>Blastocladiaceae</taxon>
        <taxon>Allomyces</taxon>
    </lineage>
</organism>
<evidence type="ECO:0000256" key="10">
    <source>
        <dbReference type="ARBA" id="ARBA00030458"/>
    </source>
</evidence>
<keyword evidence="13" id="KW-1185">Reference proteome</keyword>
<evidence type="ECO:0000256" key="5">
    <source>
        <dbReference type="ARBA" id="ARBA00022692"/>
    </source>
</evidence>
<sequence>MTMEPRHSSVDRPLYASVVAPPGIPPQEHTPPSSSPRDLAVFEERLRSNLTYFRRRRRKYRLLQLALFIGVCLGFHGGFMVDDHRWIYYLRVLFLACVIGLFAVHLGADYQRTVDQARMFSPRVNRVLHSFNIAFNRPGRGPELSFSNRVPAEIVSHFDSARQDIQRSLARLYAGKPKRK</sequence>
<evidence type="ECO:0000256" key="9">
    <source>
        <dbReference type="ARBA" id="ARBA00023242"/>
    </source>
</evidence>
<evidence type="ECO:0000256" key="2">
    <source>
        <dbReference type="ARBA" id="ARBA00004496"/>
    </source>
</evidence>
<dbReference type="GO" id="GO:0006629">
    <property type="term" value="P:lipid metabolic process"/>
    <property type="evidence" value="ECO:0007669"/>
    <property type="project" value="UniProtKB-KW"/>
</dbReference>
<dbReference type="InterPro" id="IPR005605">
    <property type="entry name" value="Spo7"/>
</dbReference>
<evidence type="ECO:0000256" key="1">
    <source>
        <dbReference type="ARBA" id="ARBA00004232"/>
    </source>
</evidence>
<reference evidence="12 13" key="1">
    <citation type="submission" date="2009-11" db="EMBL/GenBank/DDBJ databases">
        <title>Annotation of Allomyces macrogynus ATCC 38327.</title>
        <authorList>
            <consortium name="The Broad Institute Genome Sequencing Platform"/>
            <person name="Russ C."/>
            <person name="Cuomo C."/>
            <person name="Burger G."/>
            <person name="Gray M.W."/>
            <person name="Holland P.W.H."/>
            <person name="King N."/>
            <person name="Lang F.B.F."/>
            <person name="Roger A.J."/>
            <person name="Ruiz-Trillo I."/>
            <person name="Young S.K."/>
            <person name="Zeng Q."/>
            <person name="Gargeya S."/>
            <person name="Fitzgerald M."/>
            <person name="Haas B."/>
            <person name="Abouelleil A."/>
            <person name="Alvarado L."/>
            <person name="Arachchi H.M."/>
            <person name="Berlin A."/>
            <person name="Chapman S.B."/>
            <person name="Gearin G."/>
            <person name="Goldberg J."/>
            <person name="Griggs A."/>
            <person name="Gujja S."/>
            <person name="Hansen M."/>
            <person name="Heiman D."/>
            <person name="Howarth C."/>
            <person name="Larimer J."/>
            <person name="Lui A."/>
            <person name="MacDonald P.J.P."/>
            <person name="McCowen C."/>
            <person name="Montmayeur A."/>
            <person name="Murphy C."/>
            <person name="Neiman D."/>
            <person name="Pearson M."/>
            <person name="Priest M."/>
            <person name="Roberts A."/>
            <person name="Saif S."/>
            <person name="Shea T."/>
            <person name="Sisk P."/>
            <person name="Stolte C."/>
            <person name="Sykes S."/>
            <person name="Wortman J."/>
            <person name="Nusbaum C."/>
            <person name="Birren B."/>
        </authorList>
    </citation>
    <scope>NUCLEOTIDE SEQUENCE [LARGE SCALE GENOMIC DNA]</scope>
    <source>
        <strain evidence="12 13">ATCC 38327</strain>
    </source>
</reference>
<dbReference type="GO" id="GO:0071595">
    <property type="term" value="C:Nem1-Spo7 phosphatase complex"/>
    <property type="evidence" value="ECO:0007669"/>
    <property type="project" value="InterPro"/>
</dbReference>
<feature type="transmembrane region" description="Helical" evidence="11">
    <location>
        <begin position="62"/>
        <end position="80"/>
    </location>
</feature>
<dbReference type="PANTHER" id="PTHR20996">
    <property type="entry name" value="NUCLEAR ENVELOPE PHOSPHATASE-REGULATORY SUBUNIT 1"/>
    <property type="match status" value="1"/>
</dbReference>
<dbReference type="Pfam" id="PF03907">
    <property type="entry name" value="Spo7"/>
    <property type="match status" value="1"/>
</dbReference>
<dbReference type="STRING" id="578462.A0A0L0SSV4"/>
<proteinExistence type="inferred from homology"/>
<dbReference type="PANTHER" id="PTHR20996:SF1">
    <property type="entry name" value="NUCLEAR ENVELOPE PHOSPHATASE-REGULATORY SUBUNIT 1"/>
    <property type="match status" value="1"/>
</dbReference>
<comment type="subcellular location">
    <subcellularLocation>
        <location evidence="2">Cytoplasm</location>
    </subcellularLocation>
    <subcellularLocation>
        <location evidence="1">Nucleus membrane</location>
        <topology evidence="1">Multi-pass membrane protein</topology>
    </subcellularLocation>
</comment>
<evidence type="ECO:0000256" key="3">
    <source>
        <dbReference type="ARBA" id="ARBA00010998"/>
    </source>
</evidence>
<reference evidence="13" key="2">
    <citation type="submission" date="2009-11" db="EMBL/GenBank/DDBJ databases">
        <title>The Genome Sequence of Allomyces macrogynus strain ATCC 38327.</title>
        <authorList>
            <consortium name="The Broad Institute Genome Sequencing Platform"/>
            <person name="Russ C."/>
            <person name="Cuomo C."/>
            <person name="Shea T."/>
            <person name="Young S.K."/>
            <person name="Zeng Q."/>
            <person name="Koehrsen M."/>
            <person name="Haas B."/>
            <person name="Borodovsky M."/>
            <person name="Guigo R."/>
            <person name="Alvarado L."/>
            <person name="Berlin A."/>
            <person name="Borenstein D."/>
            <person name="Chen Z."/>
            <person name="Engels R."/>
            <person name="Freedman E."/>
            <person name="Gellesch M."/>
            <person name="Goldberg J."/>
            <person name="Griggs A."/>
            <person name="Gujja S."/>
            <person name="Heiman D."/>
            <person name="Hepburn T."/>
            <person name="Howarth C."/>
            <person name="Jen D."/>
            <person name="Larson L."/>
            <person name="Lewis B."/>
            <person name="Mehta T."/>
            <person name="Park D."/>
            <person name="Pearson M."/>
            <person name="Roberts A."/>
            <person name="Saif S."/>
            <person name="Shenoy N."/>
            <person name="Sisk P."/>
            <person name="Stolte C."/>
            <person name="Sykes S."/>
            <person name="Walk T."/>
            <person name="White J."/>
            <person name="Yandava C."/>
            <person name="Burger G."/>
            <person name="Gray M.W."/>
            <person name="Holland P.W.H."/>
            <person name="King N."/>
            <person name="Lang F.B.F."/>
            <person name="Roger A.J."/>
            <person name="Ruiz-Trillo I."/>
            <person name="Lander E."/>
            <person name="Nusbaum C."/>
        </authorList>
    </citation>
    <scope>NUCLEOTIDE SEQUENCE [LARGE SCALE GENOMIC DNA]</scope>
    <source>
        <strain evidence="13">ATCC 38327</strain>
    </source>
</reference>
<comment type="similarity">
    <text evidence="3">Belongs to the CNEP1R1 family.</text>
</comment>
<evidence type="ECO:0000256" key="7">
    <source>
        <dbReference type="ARBA" id="ARBA00023098"/>
    </source>
</evidence>